<sequence>MKKIAMSVAVATMLLGGLTACGGDDAATGMNANYRSTGFEAQDSNGAYTNSRYRGQGPVTDMMTPDDRGPRYGTLDRQGARTHLNNYSTRGLNEKSIRNQRALDMDRDGYRINQNAPGMGRTGLTGGNRPGMVDEDGLLRGRARNGNQRVQMYNQHRDANGTRANSATGHKSYHQSQQRAQNGQHAMNYHKDYDSQTAQNIANRVVTINGVDDCRVIVHNDDVVVGVEANKNADQVQQKVERTVQKLANGKNVHVVTDTDIVGRIRTMDDQLRTGTAFDEVTDTFTDMLGDLGNAIQRPFERMQR</sequence>
<gene>
    <name evidence="3" type="ORF">IQ10_02147</name>
</gene>
<name>A0A562QJN5_9BACI</name>
<organism evidence="3 4">
    <name type="scientific">Halalkalibacter nanhaiisediminis</name>
    <dbReference type="NCBI Taxonomy" id="688079"/>
    <lineage>
        <taxon>Bacteria</taxon>
        <taxon>Bacillati</taxon>
        <taxon>Bacillota</taxon>
        <taxon>Bacilli</taxon>
        <taxon>Bacillales</taxon>
        <taxon>Bacillaceae</taxon>
        <taxon>Halalkalibacter</taxon>
    </lineage>
</organism>
<comment type="caution">
    <text evidence="3">The sequence shown here is derived from an EMBL/GenBank/DDBJ whole genome shotgun (WGS) entry which is preliminary data.</text>
</comment>
<feature type="signal peptide" evidence="2">
    <location>
        <begin position="1"/>
        <end position="22"/>
    </location>
</feature>
<evidence type="ECO:0000313" key="3">
    <source>
        <dbReference type="EMBL" id="TWI56256.1"/>
    </source>
</evidence>
<evidence type="ECO:0000256" key="2">
    <source>
        <dbReference type="SAM" id="SignalP"/>
    </source>
</evidence>
<evidence type="ECO:0000313" key="4">
    <source>
        <dbReference type="Proteomes" id="UP000315711"/>
    </source>
</evidence>
<dbReference type="Pfam" id="PF09580">
    <property type="entry name" value="Spore_YhcN_YlaJ"/>
    <property type="match status" value="1"/>
</dbReference>
<proteinExistence type="predicted"/>
<dbReference type="OrthoDB" id="2968939at2"/>
<dbReference type="EMBL" id="VLKZ01000005">
    <property type="protein sequence ID" value="TWI56256.1"/>
    <property type="molecule type" value="Genomic_DNA"/>
</dbReference>
<reference evidence="3 4" key="1">
    <citation type="journal article" date="2015" name="Stand. Genomic Sci.">
        <title>Genomic Encyclopedia of Bacterial and Archaeal Type Strains, Phase III: the genomes of soil and plant-associated and newly described type strains.</title>
        <authorList>
            <person name="Whitman W.B."/>
            <person name="Woyke T."/>
            <person name="Klenk H.P."/>
            <person name="Zhou Y."/>
            <person name="Lilburn T.G."/>
            <person name="Beck B.J."/>
            <person name="De Vos P."/>
            <person name="Vandamme P."/>
            <person name="Eisen J.A."/>
            <person name="Garrity G."/>
            <person name="Hugenholtz P."/>
            <person name="Kyrpides N.C."/>
        </authorList>
    </citation>
    <scope>NUCLEOTIDE SEQUENCE [LARGE SCALE GENOMIC DNA]</scope>
    <source>
        <strain evidence="3 4">CGMCC 1.10116</strain>
    </source>
</reference>
<dbReference type="PROSITE" id="PS51257">
    <property type="entry name" value="PROKAR_LIPOPROTEIN"/>
    <property type="match status" value="1"/>
</dbReference>
<keyword evidence="4" id="KW-1185">Reference proteome</keyword>
<dbReference type="InterPro" id="IPR019076">
    <property type="entry name" value="Spore_lipoprot_YhcN/YlaJ-like"/>
</dbReference>
<feature type="region of interest" description="Disordered" evidence="1">
    <location>
        <begin position="110"/>
        <end position="130"/>
    </location>
</feature>
<accession>A0A562QJN5</accession>
<dbReference type="RefSeq" id="WP_158640031.1">
    <property type="nucleotide sequence ID" value="NZ_VLKZ01000005.1"/>
</dbReference>
<evidence type="ECO:0000256" key="1">
    <source>
        <dbReference type="SAM" id="MobiDB-lite"/>
    </source>
</evidence>
<feature type="region of interest" description="Disordered" evidence="1">
    <location>
        <begin position="43"/>
        <end position="66"/>
    </location>
</feature>
<keyword evidence="2" id="KW-0732">Signal</keyword>
<dbReference type="Proteomes" id="UP000315711">
    <property type="component" value="Unassembled WGS sequence"/>
</dbReference>
<dbReference type="AlphaFoldDB" id="A0A562QJN5"/>
<feature type="chain" id="PRO_5039282540" evidence="2">
    <location>
        <begin position="23"/>
        <end position="305"/>
    </location>
</feature>
<keyword evidence="3" id="KW-0449">Lipoprotein</keyword>
<feature type="compositionally biased region" description="Polar residues" evidence="1">
    <location>
        <begin position="43"/>
        <end position="53"/>
    </location>
</feature>
<protein>
    <submittedName>
        <fullName evidence="3">YhcN/YlaJ family sporulation lipoprotein</fullName>
    </submittedName>
</protein>
<feature type="compositionally biased region" description="Gly residues" evidence="1">
    <location>
        <begin position="120"/>
        <end position="129"/>
    </location>
</feature>